<dbReference type="Proteomes" id="UP000760494">
    <property type="component" value="Unassembled WGS sequence"/>
</dbReference>
<protein>
    <recommendedName>
        <fullName evidence="11">Matrin-type domain-containing protein</fullName>
    </recommendedName>
</protein>
<dbReference type="SUPFAM" id="SSF53383">
    <property type="entry name" value="PLP-dependent transferases"/>
    <property type="match status" value="1"/>
</dbReference>
<comment type="cofactor">
    <cofactor evidence="1">
        <name>pyridoxal 5'-phosphate</name>
        <dbReference type="ChEBI" id="CHEBI:597326"/>
    </cofactor>
</comment>
<keyword evidence="5" id="KW-0507">mRNA processing</keyword>
<organism evidence="12 13">
    <name type="scientific">Fusarium fujikuroi</name>
    <name type="common">Bakanae and foot rot disease fungus</name>
    <name type="synonym">Gibberella fujikuroi</name>
    <dbReference type="NCBI Taxonomy" id="5127"/>
    <lineage>
        <taxon>Eukaryota</taxon>
        <taxon>Fungi</taxon>
        <taxon>Dikarya</taxon>
        <taxon>Ascomycota</taxon>
        <taxon>Pezizomycotina</taxon>
        <taxon>Sordariomycetes</taxon>
        <taxon>Hypocreomycetidae</taxon>
        <taxon>Hypocreales</taxon>
        <taxon>Nectriaceae</taxon>
        <taxon>Fusarium</taxon>
        <taxon>Fusarium fujikuroi species complex</taxon>
    </lineage>
</organism>
<dbReference type="InterPro" id="IPR015421">
    <property type="entry name" value="PyrdxlP-dep_Trfase_major"/>
</dbReference>
<evidence type="ECO:0000256" key="3">
    <source>
        <dbReference type="ARBA" id="ARBA00008995"/>
    </source>
</evidence>
<dbReference type="Gene3D" id="3.40.640.10">
    <property type="entry name" value="Type I PLP-dependent aspartate aminotransferase-like (Major domain)"/>
    <property type="match status" value="1"/>
</dbReference>
<comment type="subcellular location">
    <subcellularLocation>
        <location evidence="2">Nucleus</location>
    </subcellularLocation>
</comment>
<dbReference type="InterPro" id="IPR005814">
    <property type="entry name" value="Aminotrans_3"/>
</dbReference>
<evidence type="ECO:0000256" key="2">
    <source>
        <dbReference type="ARBA" id="ARBA00004123"/>
    </source>
</evidence>
<gene>
    <name evidence="12" type="ORF">C2S_12202</name>
</gene>
<keyword evidence="10" id="KW-0539">Nucleus</keyword>
<dbReference type="InterPro" id="IPR015422">
    <property type="entry name" value="PyrdxlP-dep_Trfase_small"/>
</dbReference>
<feature type="domain" description="Matrin-type" evidence="11">
    <location>
        <begin position="520"/>
        <end position="550"/>
    </location>
</feature>
<dbReference type="InterPro" id="IPR013087">
    <property type="entry name" value="Znf_C2H2_type"/>
</dbReference>
<dbReference type="GO" id="GO:0008380">
    <property type="term" value="P:RNA splicing"/>
    <property type="evidence" value="ECO:0007669"/>
    <property type="project" value="UniProtKB-KW"/>
</dbReference>
<name>A0A9Q9RYT4_FUSFU</name>
<dbReference type="InterPro" id="IPR003604">
    <property type="entry name" value="Matrin/U1-like-C_Znf_C2H2"/>
</dbReference>
<dbReference type="SMART" id="SM01050">
    <property type="entry name" value="CactinC_cactus"/>
    <property type="match status" value="1"/>
</dbReference>
<evidence type="ECO:0000259" key="11">
    <source>
        <dbReference type="PROSITE" id="PS50171"/>
    </source>
</evidence>
<dbReference type="GO" id="GO:0003676">
    <property type="term" value="F:nucleic acid binding"/>
    <property type="evidence" value="ECO:0007669"/>
    <property type="project" value="InterPro"/>
</dbReference>
<evidence type="ECO:0000256" key="8">
    <source>
        <dbReference type="ARBA" id="ARBA00022898"/>
    </source>
</evidence>
<keyword evidence="4" id="KW-0479">Metal-binding</keyword>
<comment type="caution">
    <text evidence="12">The sequence shown here is derived from an EMBL/GenBank/DDBJ whole genome shotgun (WGS) entry which is preliminary data.</text>
</comment>
<keyword evidence="7" id="KW-0862">Zinc</keyword>
<sequence>MSSELIQQIQAELDAATTRYIDRNSRSKALHDEALKSMPGGNTRTVLHASPFPVVIKSGKGHQITSEDGHTYTDFTGEFTAALYGHSNPVIISTIRDVLDNVGMNVGGNTAQEQIFAREVCSRFNLEHVRFCNSGTEANIHALAAARAFTKKRKVVTFSGGYHGAVIGFKGGEPEANNVDLDDWVVARYNDLDSARAAIQSEGVAAVLVEGMQGSGGGIPGHPEFLQGLQEIAGKAGVLFIMDEVMTSRLSGGGISEMRGLRPDLKTFGKYLGGGLAFGAFGGRADIMAAFDPRLPTALSHSGTFNNNTLVTHAGYAGLTKIYTPDIAAQFTRSGDELRDRLNAVTKGTRVLFTGIGTIMGVHFPRDGSRAIERSGEVEELDSLRDLFWLDMMEEGFWLVRRGFMALVLDTPMDEFDRFVSCVEAWVSKRAQMYNSILTPSIALFLPSHPRANQPFNLHHITKPPTMDFQNRAGSKFGGGGVASQSATNADRRERLRKLALETIDLDKDPYFFKNHVGSFECRLCLTVHQNDGSYLAHTQGKKHQTNLARRAAREQKEGRQGAVDPATGLPIGVTGAGFAQRRNVVKIGRPGYKITKIRDPVSRQQGLLFQLQYPDATPETSPKWQVMNAFTQHVEEPDKNFQYLLVAAEPYETVGFKIPARELDKREDKQFAFWDPDAKEYWIQVMFMTEREERFNAAPGLTARR</sequence>
<dbReference type="GO" id="GO:0005681">
    <property type="term" value="C:spliceosomal complex"/>
    <property type="evidence" value="ECO:0007669"/>
    <property type="project" value="UniProtKB-KW"/>
</dbReference>
<dbReference type="Gene3D" id="3.90.1150.10">
    <property type="entry name" value="Aspartate Aminotransferase, domain 1"/>
    <property type="match status" value="1"/>
</dbReference>
<dbReference type="PANTHER" id="PTHR43713">
    <property type="entry name" value="GLUTAMATE-1-SEMIALDEHYDE 2,1-AMINOMUTASE"/>
    <property type="match status" value="1"/>
</dbReference>
<dbReference type="GO" id="GO:0008270">
    <property type="term" value="F:zinc ion binding"/>
    <property type="evidence" value="ECO:0007669"/>
    <property type="project" value="UniProtKB-KW"/>
</dbReference>
<dbReference type="Pfam" id="PF00202">
    <property type="entry name" value="Aminotran_3"/>
    <property type="match status" value="1"/>
</dbReference>
<dbReference type="InterPro" id="IPR000690">
    <property type="entry name" value="Matrin/U1-C_Znf_C2H2"/>
</dbReference>
<dbReference type="Pfam" id="PF16835">
    <property type="entry name" value="SF3A2"/>
    <property type="match status" value="1"/>
</dbReference>
<evidence type="ECO:0000256" key="10">
    <source>
        <dbReference type="ARBA" id="ARBA00023242"/>
    </source>
</evidence>
<comment type="similarity">
    <text evidence="3">Belongs to the SF3A2 family.</text>
</comment>
<evidence type="ECO:0000313" key="13">
    <source>
        <dbReference type="Proteomes" id="UP000760494"/>
    </source>
</evidence>
<keyword evidence="5" id="KW-0747">Spliceosome</keyword>
<evidence type="ECO:0000256" key="5">
    <source>
        <dbReference type="ARBA" id="ARBA00022728"/>
    </source>
</evidence>
<dbReference type="InterPro" id="IPR031781">
    <property type="entry name" value="SF3A2_dom"/>
</dbReference>
<dbReference type="GO" id="GO:0008483">
    <property type="term" value="F:transaminase activity"/>
    <property type="evidence" value="ECO:0007669"/>
    <property type="project" value="InterPro"/>
</dbReference>
<evidence type="ECO:0000256" key="1">
    <source>
        <dbReference type="ARBA" id="ARBA00001933"/>
    </source>
</evidence>
<proteinExistence type="inferred from homology"/>
<reference evidence="12" key="1">
    <citation type="submission" date="2019-05" db="EMBL/GenBank/DDBJ databases">
        <authorList>
            <person name="Piombo E."/>
        </authorList>
    </citation>
    <scope>NUCLEOTIDE SEQUENCE</scope>
    <source>
        <strain evidence="12">C2S</strain>
    </source>
</reference>
<evidence type="ECO:0000256" key="7">
    <source>
        <dbReference type="ARBA" id="ARBA00022833"/>
    </source>
</evidence>
<dbReference type="SMART" id="SM00451">
    <property type="entry name" value="ZnF_U1"/>
    <property type="match status" value="1"/>
</dbReference>
<evidence type="ECO:0000256" key="6">
    <source>
        <dbReference type="ARBA" id="ARBA00022771"/>
    </source>
</evidence>
<keyword evidence="8" id="KW-0663">Pyridoxal phosphate</keyword>
<keyword evidence="9" id="KW-0508">mRNA splicing</keyword>
<accession>A0A9Q9RYT4</accession>
<dbReference type="PANTHER" id="PTHR43713:SF3">
    <property type="entry name" value="GLUTAMATE-1-SEMIALDEHYDE 2,1-AMINOMUTASE 1, CHLOROPLASTIC-RELATED"/>
    <property type="match status" value="1"/>
</dbReference>
<evidence type="ECO:0000256" key="9">
    <source>
        <dbReference type="ARBA" id="ARBA00023187"/>
    </source>
</evidence>
<dbReference type="EMBL" id="CABFJX010000409">
    <property type="protein sequence ID" value="VTT81841.1"/>
    <property type="molecule type" value="Genomic_DNA"/>
</dbReference>
<dbReference type="GO" id="GO:0030170">
    <property type="term" value="F:pyridoxal phosphate binding"/>
    <property type="evidence" value="ECO:0007669"/>
    <property type="project" value="InterPro"/>
</dbReference>
<keyword evidence="6" id="KW-0863">Zinc-finger</keyword>
<dbReference type="Gene3D" id="2.60.40.2690">
    <property type="match status" value="1"/>
</dbReference>
<dbReference type="InterPro" id="IPR015424">
    <property type="entry name" value="PyrdxlP-dep_Trfase"/>
</dbReference>
<evidence type="ECO:0000256" key="4">
    <source>
        <dbReference type="ARBA" id="ARBA00022723"/>
    </source>
</evidence>
<dbReference type="AlphaFoldDB" id="A0A9Q9RYT4"/>
<dbReference type="PROSITE" id="PS50171">
    <property type="entry name" value="ZF_MATRIN"/>
    <property type="match status" value="1"/>
</dbReference>
<evidence type="ECO:0000313" key="12">
    <source>
        <dbReference type="EMBL" id="VTT81841.1"/>
    </source>
</evidence>
<dbReference type="Pfam" id="PF12874">
    <property type="entry name" value="zf-met"/>
    <property type="match status" value="1"/>
</dbReference>